<dbReference type="Proteomes" id="UP001607157">
    <property type="component" value="Unassembled WGS sequence"/>
</dbReference>
<proteinExistence type="predicted"/>
<dbReference type="PROSITE" id="PS50111">
    <property type="entry name" value="CHEMOTAXIS_TRANSDUC_2"/>
    <property type="match status" value="1"/>
</dbReference>
<comment type="caution">
    <text evidence="4">The sequence shown here is derived from an EMBL/GenBank/DDBJ whole genome shotgun (WGS) entry which is preliminary data.</text>
</comment>
<feature type="domain" description="Methyl-accepting transducer" evidence="3">
    <location>
        <begin position="19"/>
        <end position="255"/>
    </location>
</feature>
<name>A0ABW7IAT3_9RHOB</name>
<dbReference type="SUPFAM" id="SSF58104">
    <property type="entry name" value="Methyl-accepting chemotaxis protein (MCP) signaling domain"/>
    <property type="match status" value="1"/>
</dbReference>
<gene>
    <name evidence="4" type="ORF">ACGRVM_15485</name>
</gene>
<evidence type="ECO:0000259" key="3">
    <source>
        <dbReference type="PROSITE" id="PS50111"/>
    </source>
</evidence>
<dbReference type="RefSeq" id="WP_377173100.1">
    <property type="nucleotide sequence ID" value="NZ_JBHTJC010000007.1"/>
</dbReference>
<keyword evidence="1 2" id="KW-0807">Transducer</keyword>
<reference evidence="4 5" key="1">
    <citation type="submission" date="2024-10" db="EMBL/GenBank/DDBJ databases">
        <authorList>
            <person name="Yang X.-N."/>
        </authorList>
    </citation>
    <scope>NUCLEOTIDE SEQUENCE [LARGE SCALE GENOMIC DNA]</scope>
    <source>
        <strain evidence="4 5">CAU 1059</strain>
    </source>
</reference>
<dbReference type="PANTHER" id="PTHR32089:SF112">
    <property type="entry name" value="LYSOZYME-LIKE PROTEIN-RELATED"/>
    <property type="match status" value="1"/>
</dbReference>
<dbReference type="Pfam" id="PF00015">
    <property type="entry name" value="MCPsignal"/>
    <property type="match status" value="1"/>
</dbReference>
<evidence type="ECO:0000256" key="2">
    <source>
        <dbReference type="PROSITE-ProRule" id="PRU00284"/>
    </source>
</evidence>
<keyword evidence="5" id="KW-1185">Reference proteome</keyword>
<evidence type="ECO:0000313" key="4">
    <source>
        <dbReference type="EMBL" id="MFH0255308.1"/>
    </source>
</evidence>
<accession>A0ABW7IAT3</accession>
<evidence type="ECO:0000256" key="1">
    <source>
        <dbReference type="ARBA" id="ARBA00023224"/>
    </source>
</evidence>
<dbReference type="SMART" id="SM00283">
    <property type="entry name" value="MA"/>
    <property type="match status" value="1"/>
</dbReference>
<dbReference type="Gene3D" id="1.10.287.950">
    <property type="entry name" value="Methyl-accepting chemotaxis protein"/>
    <property type="match status" value="1"/>
</dbReference>
<evidence type="ECO:0000313" key="5">
    <source>
        <dbReference type="Proteomes" id="UP001607157"/>
    </source>
</evidence>
<organism evidence="4 5">
    <name type="scientific">Roseovarius aquimarinus</name>
    <dbReference type="NCBI Taxonomy" id="1229156"/>
    <lineage>
        <taxon>Bacteria</taxon>
        <taxon>Pseudomonadati</taxon>
        <taxon>Pseudomonadota</taxon>
        <taxon>Alphaproteobacteria</taxon>
        <taxon>Rhodobacterales</taxon>
        <taxon>Roseobacteraceae</taxon>
        <taxon>Roseovarius</taxon>
    </lineage>
</organism>
<dbReference type="EMBL" id="JBIHMM010000006">
    <property type="protein sequence ID" value="MFH0255308.1"/>
    <property type="molecule type" value="Genomic_DNA"/>
</dbReference>
<protein>
    <submittedName>
        <fullName evidence="4">Methyl-accepting chemotaxis protein</fullName>
    </submittedName>
</protein>
<dbReference type="InterPro" id="IPR004089">
    <property type="entry name" value="MCPsignal_dom"/>
</dbReference>
<dbReference type="PANTHER" id="PTHR32089">
    <property type="entry name" value="METHYL-ACCEPTING CHEMOTAXIS PROTEIN MCPB"/>
    <property type="match status" value="1"/>
</dbReference>
<sequence length="465" mass="49791">MKDHDHSAEDSAIPEIARSVGHLGVGLADVSGHVDDVSAQVQDGARIAEELSRDAHRIATGNQRVIDASSEAEDAARQVETLVTSGHAKIDDIMARVVEVTGGVVRTGEEIAGLRDALKKVNDVAQVIHSIARQTNLLSLNASIEAARAGAAGRGFMVVAQEVKTLSTKTAEATEEINSTLEAIAALNAGLVTRSDALVARASEVREQTGEVSGVMREISGAVTEVSARQADILHSTRQIAADITGIDKKAADLSEQVARSGGSLSSACAQLRALTTTSERLIGATARLGYRTEDSIYIEAVIERAGRIGAALTAAVKDGTIHRSDLFDTDYVEIPGTDPKQVRTRFTDLADRLLPQFQDDAQSLSPKVVFCASVDRNGYLPVHNPKFSKPQRRGETAWNAQHCRNRRIFDDRVGLSAGRNTEPFLLQAYRRDMGGGEFALMKDVSAPIMVAGEHWGGLRLAYLV</sequence>